<sequence>MKAVSIDLENCYGIKRLQAKFDFSKAKACAIYAPNGSMKSSLAQTFQDVADGTASRDRIFTARACRREIKDEAGTDLSKGSVLVVRPYDEVLGHSAKTPTLLVNSALRKESHWPFLASWAACLTSRLRMPVVDIPMYTTLRRGSAFFFSWSGVLYRT</sequence>
<gene>
    <name evidence="1" type="ORF">KTE52_20875</name>
</gene>
<comment type="caution">
    <text evidence="1">The sequence shown here is derived from an EMBL/GenBank/DDBJ whole genome shotgun (WGS) entry which is preliminary data.</text>
</comment>
<evidence type="ECO:0000313" key="2">
    <source>
        <dbReference type="Proteomes" id="UP001196915"/>
    </source>
</evidence>
<protein>
    <submittedName>
        <fullName evidence="1">Uncharacterized protein</fullName>
    </submittedName>
</protein>
<evidence type="ECO:0000313" key="1">
    <source>
        <dbReference type="EMBL" id="MBU9358796.1"/>
    </source>
</evidence>
<proteinExistence type="predicted"/>
<dbReference type="AlphaFoldDB" id="A0AAP2HN06"/>
<dbReference type="EMBL" id="JAHPMX010000011">
    <property type="protein sequence ID" value="MBU9358796.1"/>
    <property type="molecule type" value="Genomic_DNA"/>
</dbReference>
<reference evidence="1" key="1">
    <citation type="submission" date="2021-06" db="EMBL/GenBank/DDBJ databases">
        <title>A collection of bacterial strains from the Burkholderia cepacia Research Laboratory and Repository.</title>
        <authorList>
            <person name="Lipuma J."/>
            <person name="Spilker T."/>
        </authorList>
    </citation>
    <scope>NUCLEOTIDE SEQUENCE</scope>
    <source>
        <strain evidence="1">AU37435</strain>
    </source>
</reference>
<name>A0AAP2HN06_9BURK</name>
<accession>A0AAP2HN06</accession>
<organism evidence="1 2">
    <name type="scientific">Burkholderia multivorans</name>
    <dbReference type="NCBI Taxonomy" id="87883"/>
    <lineage>
        <taxon>Bacteria</taxon>
        <taxon>Pseudomonadati</taxon>
        <taxon>Pseudomonadota</taxon>
        <taxon>Betaproteobacteria</taxon>
        <taxon>Burkholderiales</taxon>
        <taxon>Burkholderiaceae</taxon>
        <taxon>Burkholderia</taxon>
        <taxon>Burkholderia cepacia complex</taxon>
    </lineage>
</organism>
<dbReference type="Proteomes" id="UP001196915">
    <property type="component" value="Unassembled WGS sequence"/>
</dbReference>
<dbReference type="RefSeq" id="WP_217084672.1">
    <property type="nucleotide sequence ID" value="NZ_CAJHCY010000021.1"/>
</dbReference>